<dbReference type="AlphaFoldDB" id="A0AA35RC65"/>
<evidence type="ECO:0000256" key="1">
    <source>
        <dbReference type="SAM" id="MobiDB-lite"/>
    </source>
</evidence>
<sequence>MVAEILGTDAEETADAITQAKTEVREEIADAALEDLAGRVAEILETDADATADALEKVSEDMFDEALESKLQDAIDDGRITEEQAQEYRDKAEASGSWYGFGYGRGHGHRGGNSEEFANRVGEELDVEGDDVADAIKQAQSDIRTEAFEGKLDDAVESGRITQDEADEILESYESGSGDGFHRRGRSAFKGGKGHWGRGRGSHHGSDTDPTATPEPDPTATPEPASDGDSA</sequence>
<dbReference type="EMBL" id="CASHTH010000812">
    <property type="protein sequence ID" value="CAI8007966.1"/>
    <property type="molecule type" value="Genomic_DNA"/>
</dbReference>
<name>A0AA35RC65_GEOBA</name>
<gene>
    <name evidence="2" type="ORF">GBAR_LOCUS5509</name>
</gene>
<reference evidence="2" key="1">
    <citation type="submission" date="2023-03" db="EMBL/GenBank/DDBJ databases">
        <authorList>
            <person name="Steffen K."/>
            <person name="Cardenas P."/>
        </authorList>
    </citation>
    <scope>NUCLEOTIDE SEQUENCE</scope>
</reference>
<proteinExistence type="predicted"/>
<organism evidence="2 3">
    <name type="scientific">Geodia barretti</name>
    <name type="common">Barrett's horny sponge</name>
    <dbReference type="NCBI Taxonomy" id="519541"/>
    <lineage>
        <taxon>Eukaryota</taxon>
        <taxon>Metazoa</taxon>
        <taxon>Porifera</taxon>
        <taxon>Demospongiae</taxon>
        <taxon>Heteroscleromorpha</taxon>
        <taxon>Tetractinellida</taxon>
        <taxon>Astrophorina</taxon>
        <taxon>Geodiidae</taxon>
        <taxon>Geodia</taxon>
    </lineage>
</organism>
<comment type="caution">
    <text evidence="2">The sequence shown here is derived from an EMBL/GenBank/DDBJ whole genome shotgun (WGS) entry which is preliminary data.</text>
</comment>
<evidence type="ECO:0000313" key="3">
    <source>
        <dbReference type="Proteomes" id="UP001174909"/>
    </source>
</evidence>
<evidence type="ECO:0000313" key="2">
    <source>
        <dbReference type="EMBL" id="CAI8007966.1"/>
    </source>
</evidence>
<feature type="compositionally biased region" description="Basic residues" evidence="1">
    <location>
        <begin position="183"/>
        <end position="203"/>
    </location>
</feature>
<feature type="region of interest" description="Disordered" evidence="1">
    <location>
        <begin position="171"/>
        <end position="231"/>
    </location>
</feature>
<accession>A0AA35RC65</accession>
<dbReference type="Proteomes" id="UP001174909">
    <property type="component" value="Unassembled WGS sequence"/>
</dbReference>
<keyword evidence="3" id="KW-1185">Reference proteome</keyword>
<protein>
    <submittedName>
        <fullName evidence="2">Uncharacterized protein</fullName>
    </submittedName>
</protein>